<name>A0A2S6HKQ1_9GAMM</name>
<feature type="transmembrane region" description="Helical" evidence="1">
    <location>
        <begin position="68"/>
        <end position="101"/>
    </location>
</feature>
<protein>
    <submittedName>
        <fullName evidence="2">Putative membrane protein</fullName>
    </submittedName>
</protein>
<dbReference type="EMBL" id="PTIZ01000001">
    <property type="protein sequence ID" value="PPK78006.1"/>
    <property type="molecule type" value="Genomic_DNA"/>
</dbReference>
<dbReference type="Proteomes" id="UP000240010">
    <property type="component" value="Unassembled WGS sequence"/>
</dbReference>
<gene>
    <name evidence="2" type="ORF">B0F87_101388</name>
</gene>
<organism evidence="2 3">
    <name type="scientific">Methylobacter tundripaludum</name>
    <dbReference type="NCBI Taxonomy" id="173365"/>
    <lineage>
        <taxon>Bacteria</taxon>
        <taxon>Pseudomonadati</taxon>
        <taxon>Pseudomonadota</taxon>
        <taxon>Gammaproteobacteria</taxon>
        <taxon>Methylococcales</taxon>
        <taxon>Methylococcaceae</taxon>
        <taxon>Methylobacter</taxon>
    </lineage>
</organism>
<comment type="caution">
    <text evidence="2">The sequence shown here is derived from an EMBL/GenBank/DDBJ whole genome shotgun (WGS) entry which is preliminary data.</text>
</comment>
<dbReference type="RefSeq" id="WP_104427396.1">
    <property type="nucleotide sequence ID" value="NZ_PTIZ01000001.1"/>
</dbReference>
<dbReference type="AlphaFoldDB" id="A0A2S6HKQ1"/>
<evidence type="ECO:0000313" key="3">
    <source>
        <dbReference type="Proteomes" id="UP000240010"/>
    </source>
</evidence>
<reference evidence="2 3" key="1">
    <citation type="submission" date="2018-02" db="EMBL/GenBank/DDBJ databases">
        <title>Subsurface microbial communities from deep shales in Ohio and West Virginia, USA.</title>
        <authorList>
            <person name="Wrighton K."/>
        </authorList>
    </citation>
    <scope>NUCLEOTIDE SEQUENCE [LARGE SCALE GENOMIC DNA]</scope>
    <source>
        <strain evidence="2 3">OWC-DMM</strain>
    </source>
</reference>
<keyword evidence="1" id="KW-0812">Transmembrane</keyword>
<keyword evidence="1" id="KW-1133">Transmembrane helix</keyword>
<sequence>MNESSTDQTDIERLHSLKRLATAVYLCQVLAFAFAGLPLLVGVIINFMRQDDVKGTFLESHFDWQIKTVWIALAGLALSGLTFEFGIGLFILIATVVLMVYRIVIGWNALNSDRPVSE</sequence>
<feature type="transmembrane region" description="Helical" evidence="1">
    <location>
        <begin position="23"/>
        <end position="48"/>
    </location>
</feature>
<evidence type="ECO:0000313" key="2">
    <source>
        <dbReference type="EMBL" id="PPK78006.1"/>
    </source>
</evidence>
<accession>A0A2S6HKQ1</accession>
<keyword evidence="1" id="KW-0472">Membrane</keyword>
<proteinExistence type="predicted"/>
<evidence type="ECO:0000256" key="1">
    <source>
        <dbReference type="SAM" id="Phobius"/>
    </source>
</evidence>